<dbReference type="Gene3D" id="1.10.110.10">
    <property type="entry name" value="Plant lipid-transfer and hydrophobic proteins"/>
    <property type="match status" value="1"/>
</dbReference>
<dbReference type="OrthoDB" id="1890443at2759"/>
<evidence type="ECO:0000259" key="6">
    <source>
        <dbReference type="SMART" id="SM00499"/>
    </source>
</evidence>
<dbReference type="GO" id="GO:0006869">
    <property type="term" value="P:lipid transport"/>
    <property type="evidence" value="ECO:0007669"/>
    <property type="project" value="InterPro"/>
</dbReference>
<keyword evidence="4" id="KW-0813">Transport</keyword>
<feature type="domain" description="Bifunctional inhibitor/plant lipid transfer protein/seed storage helical" evidence="6">
    <location>
        <begin position="27"/>
        <end position="113"/>
    </location>
</feature>
<evidence type="ECO:0000313" key="7">
    <source>
        <dbReference type="EMBL" id="GAU26560.1"/>
    </source>
</evidence>
<dbReference type="EMBL" id="DF973338">
    <property type="protein sequence ID" value="GAU26560.1"/>
    <property type="molecule type" value="Genomic_DNA"/>
</dbReference>
<evidence type="ECO:0000256" key="4">
    <source>
        <dbReference type="RuleBase" id="RU000628"/>
    </source>
</evidence>
<accession>A0A2Z6MSB9</accession>
<name>A0A2Z6MSB9_TRISU</name>
<evidence type="ECO:0000313" key="8">
    <source>
        <dbReference type="Proteomes" id="UP000242715"/>
    </source>
</evidence>
<dbReference type="SMART" id="SM00499">
    <property type="entry name" value="AAI"/>
    <property type="match status" value="1"/>
</dbReference>
<reference evidence="8" key="1">
    <citation type="journal article" date="2017" name="Front. Plant Sci.">
        <title>Climate Clever Clovers: New Paradigm to Reduce the Environmental Footprint of Ruminants by Breeding Low Methanogenic Forages Utilizing Haplotype Variation.</title>
        <authorList>
            <person name="Kaur P."/>
            <person name="Appels R."/>
            <person name="Bayer P.E."/>
            <person name="Keeble-Gagnere G."/>
            <person name="Wang J."/>
            <person name="Hirakawa H."/>
            <person name="Shirasawa K."/>
            <person name="Vercoe P."/>
            <person name="Stefanova K."/>
            <person name="Durmic Z."/>
            <person name="Nichols P."/>
            <person name="Revell C."/>
            <person name="Isobe S.N."/>
            <person name="Edwards D."/>
            <person name="Erskine W."/>
        </authorList>
    </citation>
    <scope>NUCLEOTIDE SEQUENCE [LARGE SCALE GENOMIC DNA]</scope>
    <source>
        <strain evidence="8">cv. Daliak</strain>
    </source>
</reference>
<proteinExistence type="inferred from homology"/>
<feature type="chain" id="PRO_5016441143" description="Non-specific lipid-transfer protein" evidence="5">
    <location>
        <begin position="20"/>
        <end position="117"/>
    </location>
</feature>
<feature type="signal peptide" evidence="5">
    <location>
        <begin position="1"/>
        <end position="19"/>
    </location>
</feature>
<keyword evidence="2 5" id="KW-0732">Signal</keyword>
<gene>
    <name evidence="7" type="ORF">TSUD_266740</name>
</gene>
<dbReference type="CDD" id="cd01960">
    <property type="entry name" value="nsLTP1"/>
    <property type="match status" value="1"/>
</dbReference>
<evidence type="ECO:0000256" key="3">
    <source>
        <dbReference type="ARBA" id="ARBA00023157"/>
    </source>
</evidence>
<organism evidence="7 8">
    <name type="scientific">Trifolium subterraneum</name>
    <name type="common">Subterranean clover</name>
    <dbReference type="NCBI Taxonomy" id="3900"/>
    <lineage>
        <taxon>Eukaryota</taxon>
        <taxon>Viridiplantae</taxon>
        <taxon>Streptophyta</taxon>
        <taxon>Embryophyta</taxon>
        <taxon>Tracheophyta</taxon>
        <taxon>Spermatophyta</taxon>
        <taxon>Magnoliopsida</taxon>
        <taxon>eudicotyledons</taxon>
        <taxon>Gunneridae</taxon>
        <taxon>Pentapetalae</taxon>
        <taxon>rosids</taxon>
        <taxon>fabids</taxon>
        <taxon>Fabales</taxon>
        <taxon>Fabaceae</taxon>
        <taxon>Papilionoideae</taxon>
        <taxon>50 kb inversion clade</taxon>
        <taxon>NPAAA clade</taxon>
        <taxon>Hologalegina</taxon>
        <taxon>IRL clade</taxon>
        <taxon>Trifolieae</taxon>
        <taxon>Trifolium</taxon>
    </lineage>
</organism>
<keyword evidence="4" id="KW-0446">Lipid-binding</keyword>
<keyword evidence="3" id="KW-1015">Disulfide bond</keyword>
<comment type="function">
    <text evidence="4">Plant non-specific lipid-transfer proteins transfer phospholipids as well as galactolipids across membranes. May play a role in wax or cutin deposition in the cell walls of expanding epidermal cells and certain secretory tissues.</text>
</comment>
<evidence type="ECO:0000256" key="1">
    <source>
        <dbReference type="ARBA" id="ARBA00009748"/>
    </source>
</evidence>
<comment type="similarity">
    <text evidence="1 4">Belongs to the plant LTP family.</text>
</comment>
<dbReference type="PANTHER" id="PTHR33076">
    <property type="entry name" value="NON-SPECIFIC LIPID-TRANSFER PROTEIN 2-RELATED"/>
    <property type="match status" value="1"/>
</dbReference>
<dbReference type="InterPro" id="IPR036312">
    <property type="entry name" value="Bifun_inhib/LTP/seed_sf"/>
</dbReference>
<dbReference type="InterPro" id="IPR016140">
    <property type="entry name" value="Bifunc_inhib/LTP/seed_store"/>
</dbReference>
<dbReference type="Pfam" id="PF00234">
    <property type="entry name" value="Tryp_alpha_amyl"/>
    <property type="match status" value="1"/>
</dbReference>
<dbReference type="PRINTS" id="PR00382">
    <property type="entry name" value="LIPIDTRNSFER"/>
</dbReference>
<dbReference type="GO" id="GO:0008289">
    <property type="term" value="F:lipid binding"/>
    <property type="evidence" value="ECO:0007669"/>
    <property type="project" value="UniProtKB-KW"/>
</dbReference>
<dbReference type="AlphaFoldDB" id="A0A2Z6MSB9"/>
<dbReference type="SUPFAM" id="SSF47699">
    <property type="entry name" value="Bifunctional inhibitor/lipid-transfer protein/seed storage 2S albumin"/>
    <property type="match status" value="1"/>
</dbReference>
<keyword evidence="8" id="KW-1185">Reference proteome</keyword>
<evidence type="ECO:0000256" key="5">
    <source>
        <dbReference type="SAM" id="SignalP"/>
    </source>
</evidence>
<protein>
    <recommendedName>
        <fullName evidence="4">Non-specific lipid-transfer protein</fullName>
    </recommendedName>
</protein>
<sequence>MANFKLACVVLMCIVLLYAQNGYAVTCGEVVNNIIPCITYLQIGNSVTANCCNGVKAIFHAAVRSITDLRTTCYCLKSAAQNLKGSIKQNNAASLPSKCGVNVPYKIGPSIDCASIK</sequence>
<dbReference type="InterPro" id="IPR000528">
    <property type="entry name" value="Plant_nsLTP"/>
</dbReference>
<dbReference type="Proteomes" id="UP000242715">
    <property type="component" value="Unassembled WGS sequence"/>
</dbReference>
<evidence type="ECO:0000256" key="2">
    <source>
        <dbReference type="ARBA" id="ARBA00022729"/>
    </source>
</evidence>